<dbReference type="Proteomes" id="UP000438429">
    <property type="component" value="Unassembled WGS sequence"/>
</dbReference>
<name>A0A6A4T688_SCOMX</name>
<comment type="caution">
    <text evidence="1">The sequence shown here is derived from an EMBL/GenBank/DDBJ whole genome shotgun (WGS) entry which is preliminary data.</text>
</comment>
<dbReference type="EMBL" id="VEVO01000004">
    <property type="protein sequence ID" value="KAF0043106.1"/>
    <property type="molecule type" value="Genomic_DNA"/>
</dbReference>
<reference evidence="1 2" key="1">
    <citation type="submission" date="2019-06" db="EMBL/GenBank/DDBJ databases">
        <title>Draft genomes of female and male turbot (Scophthalmus maximus).</title>
        <authorList>
            <person name="Xu H."/>
            <person name="Xu X.-W."/>
            <person name="Shao C."/>
            <person name="Chen S."/>
        </authorList>
    </citation>
    <scope>NUCLEOTIDE SEQUENCE [LARGE SCALE GENOMIC DNA]</scope>
    <source>
        <strain evidence="1">Ysfricsl-2016a</strain>
        <tissue evidence="1">Blood</tissue>
    </source>
</reference>
<sequence>MTSQSSLNKRKGEKGHKRRALIRCCCSVVRYISDSNTVKHSSVLTFDKRLRACSYLINMTGFMHYLRLFPHFAFIKLVCEFRLRGGRFSVKVSLRIIVFNRKLLSDLQVEECLCQNEKPAWSDAVDFPKNRVDR</sequence>
<dbReference type="AlphaFoldDB" id="A0A6A4T688"/>
<organism evidence="1 2">
    <name type="scientific">Scophthalmus maximus</name>
    <name type="common">Turbot</name>
    <name type="synonym">Psetta maxima</name>
    <dbReference type="NCBI Taxonomy" id="52904"/>
    <lineage>
        <taxon>Eukaryota</taxon>
        <taxon>Metazoa</taxon>
        <taxon>Chordata</taxon>
        <taxon>Craniata</taxon>
        <taxon>Vertebrata</taxon>
        <taxon>Euteleostomi</taxon>
        <taxon>Actinopterygii</taxon>
        <taxon>Neopterygii</taxon>
        <taxon>Teleostei</taxon>
        <taxon>Neoteleostei</taxon>
        <taxon>Acanthomorphata</taxon>
        <taxon>Carangaria</taxon>
        <taxon>Pleuronectiformes</taxon>
        <taxon>Pleuronectoidei</taxon>
        <taxon>Scophthalmidae</taxon>
        <taxon>Scophthalmus</taxon>
    </lineage>
</organism>
<proteinExistence type="predicted"/>
<evidence type="ECO:0000313" key="1">
    <source>
        <dbReference type="EMBL" id="KAF0043106.1"/>
    </source>
</evidence>
<evidence type="ECO:0000313" key="2">
    <source>
        <dbReference type="Proteomes" id="UP000438429"/>
    </source>
</evidence>
<accession>A0A6A4T688</accession>
<protein>
    <submittedName>
        <fullName evidence="1">Uncharacterized protein</fullName>
    </submittedName>
</protein>
<gene>
    <name evidence="1" type="ORF">F2P81_004443</name>
</gene>